<dbReference type="NCBIfam" id="TIGR04183">
    <property type="entry name" value="Por_Secre_tail"/>
    <property type="match status" value="1"/>
</dbReference>
<dbReference type="RefSeq" id="WP_262435547.1">
    <property type="nucleotide sequence ID" value="NZ_JACRTF010000001.1"/>
</dbReference>
<dbReference type="EMBL" id="JACRTF010000001">
    <property type="protein sequence ID" value="MBC8594456.1"/>
    <property type="molecule type" value="Genomic_DNA"/>
</dbReference>
<organism evidence="1 2">
    <name type="scientific">Jilunia laotingensis</name>
    <dbReference type="NCBI Taxonomy" id="2763675"/>
    <lineage>
        <taxon>Bacteria</taxon>
        <taxon>Pseudomonadati</taxon>
        <taxon>Bacteroidota</taxon>
        <taxon>Bacteroidia</taxon>
        <taxon>Bacteroidales</taxon>
        <taxon>Bacteroidaceae</taxon>
        <taxon>Jilunia</taxon>
    </lineage>
</organism>
<sequence length="291" mass="32912">MMRNIKYLIIVFLMLSPFVCSYGDGYNLTGEAYPYPGRVYIYRYDIPTGIQRSYGTVTWKVTNGKIRDSNGDFTLHSLTQPSLHVGDKIYVIWDEDDNDALGSIEIVNNAFMDVYIQSGDVVINDVFFNASHDQYFEGTYLALKNLAIGSRANITFNGYKSVHILPGFETERGCKVRICNDPFWVYSLSETRNLDNSLGYIDDEKDTEFYSLTSTLSEKRVTLSCNISEKSNDAQIYIYNSSGIVIFKKSIDFVGKGNICVDASEWSAGIYLYTLIIDGSISDTKRMIISN</sequence>
<dbReference type="AlphaFoldDB" id="A0A926F6W2"/>
<reference evidence="1" key="1">
    <citation type="submission" date="2020-08" db="EMBL/GenBank/DDBJ databases">
        <title>Genome public.</title>
        <authorList>
            <person name="Liu C."/>
            <person name="Sun Q."/>
        </authorList>
    </citation>
    <scope>NUCLEOTIDE SEQUENCE</scope>
    <source>
        <strain evidence="1">N12</strain>
    </source>
</reference>
<protein>
    <submittedName>
        <fullName evidence="1">T9SS type A sorting domain-containing protein</fullName>
    </submittedName>
</protein>
<evidence type="ECO:0000313" key="1">
    <source>
        <dbReference type="EMBL" id="MBC8594456.1"/>
    </source>
</evidence>
<accession>A0A926F6W2</accession>
<dbReference type="InterPro" id="IPR026444">
    <property type="entry name" value="Secre_tail"/>
</dbReference>
<keyword evidence="2" id="KW-1185">Reference proteome</keyword>
<proteinExistence type="predicted"/>
<gene>
    <name evidence="1" type="ORF">H8744_14665</name>
</gene>
<name>A0A926F6W2_9BACT</name>
<evidence type="ECO:0000313" key="2">
    <source>
        <dbReference type="Proteomes" id="UP000651085"/>
    </source>
</evidence>
<dbReference type="Proteomes" id="UP000651085">
    <property type="component" value="Unassembled WGS sequence"/>
</dbReference>
<comment type="caution">
    <text evidence="1">The sequence shown here is derived from an EMBL/GenBank/DDBJ whole genome shotgun (WGS) entry which is preliminary data.</text>
</comment>